<keyword evidence="3" id="KW-1185">Reference proteome</keyword>
<proteinExistence type="predicted"/>
<organism evidence="2 3">
    <name type="scientific">Opisthorchis viverrini</name>
    <name type="common">Southeast Asian liver fluke</name>
    <dbReference type="NCBI Taxonomy" id="6198"/>
    <lineage>
        <taxon>Eukaryota</taxon>
        <taxon>Metazoa</taxon>
        <taxon>Spiralia</taxon>
        <taxon>Lophotrochozoa</taxon>
        <taxon>Platyhelminthes</taxon>
        <taxon>Trematoda</taxon>
        <taxon>Digenea</taxon>
        <taxon>Opisthorchiida</taxon>
        <taxon>Opisthorchiata</taxon>
        <taxon>Opisthorchiidae</taxon>
        <taxon>Opisthorchis</taxon>
    </lineage>
</organism>
<dbReference type="EMBL" id="KV893542">
    <property type="protein sequence ID" value="OON19165.1"/>
    <property type="molecule type" value="Genomic_DNA"/>
</dbReference>
<feature type="domain" description="Proteasome component Ecm29 N-terminal" evidence="1">
    <location>
        <begin position="15"/>
        <end position="128"/>
    </location>
</feature>
<dbReference type="AlphaFoldDB" id="A0A1S8WXS1"/>
<evidence type="ECO:0000313" key="3">
    <source>
        <dbReference type="Proteomes" id="UP000243686"/>
    </source>
</evidence>
<dbReference type="GO" id="GO:0043248">
    <property type="term" value="P:proteasome assembly"/>
    <property type="evidence" value="ECO:0007669"/>
    <property type="project" value="InterPro"/>
</dbReference>
<dbReference type="GO" id="GO:0060090">
    <property type="term" value="F:molecular adaptor activity"/>
    <property type="evidence" value="ECO:0007669"/>
    <property type="project" value="InterPro"/>
</dbReference>
<sequence length="135" mass="15673">MVAPVEDLSRPSEDIDRLALRISLADDDEQFEKVVQKSLVCILKYLAIYEEHRKKLMELLGDVTRRLKCRPNIQIPVHELFVTYNDSSNLVFLINFSHMYIRLGYPRLPFLQQVKLLPVLFASLTDGKPVCQRDA</sequence>
<gene>
    <name evidence="2" type="ORF">X801_04968</name>
</gene>
<protein>
    <recommendedName>
        <fullName evidence="1">Proteasome component Ecm29 N-terminal domain-containing protein</fullName>
    </recommendedName>
</protein>
<accession>A0A1S8WXS1</accession>
<name>A0A1S8WXS1_OPIVI</name>
<evidence type="ECO:0000313" key="2">
    <source>
        <dbReference type="EMBL" id="OON19165.1"/>
    </source>
</evidence>
<dbReference type="Pfam" id="PF13001">
    <property type="entry name" value="ECM29_N"/>
    <property type="match status" value="1"/>
</dbReference>
<dbReference type="InterPro" id="IPR024372">
    <property type="entry name" value="Ecm29_N"/>
</dbReference>
<evidence type="ECO:0000259" key="1">
    <source>
        <dbReference type="Pfam" id="PF13001"/>
    </source>
</evidence>
<reference evidence="2 3" key="1">
    <citation type="submission" date="2015-03" db="EMBL/GenBank/DDBJ databases">
        <title>Draft genome of the nematode, Opisthorchis viverrini.</title>
        <authorList>
            <person name="Mitreva M."/>
        </authorList>
    </citation>
    <scope>NUCLEOTIDE SEQUENCE [LARGE SCALE GENOMIC DNA]</scope>
    <source>
        <strain evidence="2">Khon Kaen</strain>
    </source>
</reference>
<dbReference type="Proteomes" id="UP000243686">
    <property type="component" value="Unassembled WGS sequence"/>
</dbReference>